<feature type="compositionally biased region" description="Acidic residues" evidence="2">
    <location>
        <begin position="111"/>
        <end position="137"/>
    </location>
</feature>
<comment type="similarity">
    <text evidence="1">Belongs to the GAMAD family.</text>
</comment>
<dbReference type="InterPro" id="IPR004942">
    <property type="entry name" value="Roadblock/LAMTOR2_dom"/>
</dbReference>
<dbReference type="SMART" id="SM00960">
    <property type="entry name" value="Robl_LC7"/>
    <property type="match status" value="1"/>
</dbReference>
<reference evidence="4" key="2">
    <citation type="submission" date="2014-07" db="EMBL/GenBank/DDBJ databases">
        <authorList>
            <person name="Hull J."/>
        </authorList>
    </citation>
    <scope>NUCLEOTIDE SEQUENCE</scope>
</reference>
<dbReference type="SUPFAM" id="SSF103196">
    <property type="entry name" value="Roadblock/LC7 domain"/>
    <property type="match status" value="1"/>
</dbReference>
<sequence length="163" mass="17862">MSSEVDDCIKKLSMQKGVKGVIVTNGDGVPIKTTMDHTKTILYTALVTQLCDKGRSAVKDLDPSNDLTFLRLRSRMQEIMIAVDFSYLLIVVQAAVEEEGGAAKKAKGSDEEGEGEEEKEEEEVEKVEEPEDIDDYVLELSSSASGEADDGKHADKDESEDED</sequence>
<organism evidence="4">
    <name type="scientific">Lygus hesperus</name>
    <name type="common">Western plant bug</name>
    <dbReference type="NCBI Taxonomy" id="30085"/>
    <lineage>
        <taxon>Eukaryota</taxon>
        <taxon>Metazoa</taxon>
        <taxon>Ecdysozoa</taxon>
        <taxon>Arthropoda</taxon>
        <taxon>Hexapoda</taxon>
        <taxon>Insecta</taxon>
        <taxon>Pterygota</taxon>
        <taxon>Neoptera</taxon>
        <taxon>Paraneoptera</taxon>
        <taxon>Hemiptera</taxon>
        <taxon>Heteroptera</taxon>
        <taxon>Panheteroptera</taxon>
        <taxon>Cimicomorpha</taxon>
        <taxon>Miridae</taxon>
        <taxon>Mirini</taxon>
        <taxon>Lygus</taxon>
    </lineage>
</organism>
<dbReference type="AlphaFoldDB" id="A0A0A9XPU1"/>
<feature type="domain" description="Roadblock/LAMTOR2" evidence="3">
    <location>
        <begin position="5"/>
        <end position="93"/>
    </location>
</feature>
<proteinExistence type="inferred from homology"/>
<name>A0A0A9XPU1_LYGHE</name>
<evidence type="ECO:0000256" key="1">
    <source>
        <dbReference type="ARBA" id="ARBA00007191"/>
    </source>
</evidence>
<evidence type="ECO:0000259" key="3">
    <source>
        <dbReference type="SMART" id="SM00960"/>
    </source>
</evidence>
<dbReference type="EMBL" id="GBHO01022741">
    <property type="protein sequence ID" value="JAG20863.1"/>
    <property type="molecule type" value="Transcribed_RNA"/>
</dbReference>
<accession>A0A0A9XPU1</accession>
<dbReference type="FunFam" id="3.30.450.30:FF:000011">
    <property type="entry name" value="Dynein light chain roadblock"/>
    <property type="match status" value="1"/>
</dbReference>
<dbReference type="PANTHER" id="PTHR10779">
    <property type="entry name" value="DYNEIN LIGHT CHAIN ROADBLOCK"/>
    <property type="match status" value="1"/>
</dbReference>
<dbReference type="Gene3D" id="3.30.450.30">
    <property type="entry name" value="Dynein light chain 2a, cytoplasmic"/>
    <property type="match status" value="1"/>
</dbReference>
<evidence type="ECO:0000313" key="4">
    <source>
        <dbReference type="EMBL" id="JAG20863.1"/>
    </source>
</evidence>
<dbReference type="Pfam" id="PF03259">
    <property type="entry name" value="Robl_LC7"/>
    <property type="match status" value="1"/>
</dbReference>
<evidence type="ECO:0000256" key="2">
    <source>
        <dbReference type="SAM" id="MobiDB-lite"/>
    </source>
</evidence>
<protein>
    <submittedName>
        <fullName evidence="4">Dynein light chain roadblock-type 1</fullName>
    </submittedName>
</protein>
<evidence type="ECO:0000313" key="5">
    <source>
        <dbReference type="EMBL" id="JAG47805.1"/>
    </source>
</evidence>
<gene>
    <name evidence="4" type="primary">DYNLRB1</name>
    <name evidence="4" type="ORF">CM83_98945</name>
</gene>
<feature type="region of interest" description="Disordered" evidence="2">
    <location>
        <begin position="99"/>
        <end position="163"/>
    </location>
</feature>
<dbReference type="EMBL" id="GBRD01018022">
    <property type="protein sequence ID" value="JAG47805.1"/>
    <property type="molecule type" value="Transcribed_RNA"/>
</dbReference>
<reference evidence="5" key="3">
    <citation type="submission" date="2014-09" db="EMBL/GenBank/DDBJ databases">
        <authorList>
            <person name="Magalhaes I.L.F."/>
            <person name="Oliveira U."/>
            <person name="Santos F.R."/>
            <person name="Vidigal T.H.D.A."/>
            <person name="Brescovit A.D."/>
            <person name="Santos A.J."/>
        </authorList>
    </citation>
    <scope>NUCLEOTIDE SEQUENCE</scope>
</reference>
<reference evidence="4" key="1">
    <citation type="journal article" date="2014" name="PLoS ONE">
        <title>Transcriptome-Based Identification of ABC Transporters in the Western Tarnished Plant Bug Lygus hesperus.</title>
        <authorList>
            <person name="Hull J.J."/>
            <person name="Chaney K."/>
            <person name="Geib S.M."/>
            <person name="Fabrick J.A."/>
            <person name="Brent C.S."/>
            <person name="Walsh D."/>
            <person name="Lavine L.C."/>
        </authorList>
    </citation>
    <scope>NUCLEOTIDE SEQUENCE</scope>
</reference>